<evidence type="ECO:0000313" key="5">
    <source>
        <dbReference type="Proteomes" id="UP000242791"/>
    </source>
</evidence>
<dbReference type="Pfam" id="PF00385">
    <property type="entry name" value="Chromo"/>
    <property type="match status" value="1"/>
</dbReference>
<dbReference type="GO" id="GO:0006338">
    <property type="term" value="P:chromatin remodeling"/>
    <property type="evidence" value="ECO:0007669"/>
    <property type="project" value="UniProtKB-ARBA"/>
</dbReference>
<keyword evidence="5" id="KW-1185">Reference proteome</keyword>
<feature type="domain" description="Chromo" evidence="3">
    <location>
        <begin position="109"/>
        <end position="156"/>
    </location>
</feature>
<accession>A0A1J9P5H0</accession>
<dbReference type="AlphaFoldDB" id="A0A1J9P5H0"/>
<dbReference type="CDD" id="cd00024">
    <property type="entry name" value="CD_CSD"/>
    <property type="match status" value="1"/>
</dbReference>
<dbReference type="Proteomes" id="UP000242791">
    <property type="component" value="Unassembled WGS sequence"/>
</dbReference>
<proteinExistence type="predicted"/>
<evidence type="ECO:0000256" key="1">
    <source>
        <dbReference type="ARBA" id="ARBA00011353"/>
    </source>
</evidence>
<comment type="caution">
    <text evidence="4">The sequence shown here is derived from an EMBL/GenBank/DDBJ whole genome shotgun (WGS) entry which is preliminary data.</text>
</comment>
<dbReference type="PROSITE" id="PS50013">
    <property type="entry name" value="CHROMO_2"/>
    <property type="match status" value="1"/>
</dbReference>
<gene>
    <name evidence="4" type="ORF">ACJ73_09548</name>
</gene>
<organism evidence="4 5">
    <name type="scientific">Blastomyces percursus</name>
    <dbReference type="NCBI Taxonomy" id="1658174"/>
    <lineage>
        <taxon>Eukaryota</taxon>
        <taxon>Fungi</taxon>
        <taxon>Dikarya</taxon>
        <taxon>Ascomycota</taxon>
        <taxon>Pezizomycotina</taxon>
        <taxon>Eurotiomycetes</taxon>
        <taxon>Eurotiomycetidae</taxon>
        <taxon>Onygenales</taxon>
        <taxon>Ajellomycetaceae</taxon>
        <taxon>Blastomyces</taxon>
    </lineage>
</organism>
<evidence type="ECO:0000259" key="3">
    <source>
        <dbReference type="PROSITE" id="PS50013"/>
    </source>
</evidence>
<protein>
    <recommendedName>
        <fullName evidence="3">Chromo domain-containing protein</fullName>
    </recommendedName>
</protein>
<dbReference type="EMBL" id="LGTZ01002750">
    <property type="protein sequence ID" value="OJD11390.1"/>
    <property type="molecule type" value="Genomic_DNA"/>
</dbReference>
<name>A0A1J9P5H0_9EURO</name>
<reference evidence="4 5" key="1">
    <citation type="submission" date="2015-08" db="EMBL/GenBank/DDBJ databases">
        <title>Emmonsia species relationships and genome sequence.</title>
        <authorList>
            <person name="Cuomo C.A."/>
            <person name="Schwartz I.S."/>
            <person name="Kenyon C."/>
            <person name="De Hoog G.S."/>
            <person name="Govender N.P."/>
            <person name="Botha A."/>
            <person name="Moreno L."/>
            <person name="De Vries M."/>
            <person name="Munoz J.F."/>
            <person name="Stielow J.B."/>
        </authorList>
    </citation>
    <scope>NUCLEOTIDE SEQUENCE [LARGE SCALE GENOMIC DNA]</scope>
    <source>
        <strain evidence="4 5">EI222</strain>
    </source>
</reference>
<feature type="region of interest" description="Disordered" evidence="2">
    <location>
        <begin position="38"/>
        <end position="68"/>
    </location>
</feature>
<dbReference type="VEuPathDB" id="FungiDB:ACJ73_09548"/>
<sequence length="191" mass="20582">MADNPIVVDENAPVGDAADPKNQGADLNNCTRPLQGLLDGGGKAFGSAPTSGQVQEEQSGSVQATHSPVNDSVTVMPLSNNCTDGDPTTNTLFSHRPTPDHNGTDTDEWEVDVVMDSRVRRDRKGVFFLEYKVGWRGYAPSWEPERNVIPWCEELVQPAAEEANSCCSCPADEEGGAEVQHPPNTAKMICI</sequence>
<evidence type="ECO:0000256" key="2">
    <source>
        <dbReference type="SAM" id="MobiDB-lite"/>
    </source>
</evidence>
<dbReference type="Gene3D" id="2.40.50.40">
    <property type="match status" value="1"/>
</dbReference>
<feature type="compositionally biased region" description="Polar residues" evidence="2">
    <location>
        <begin position="48"/>
        <end position="68"/>
    </location>
</feature>
<feature type="region of interest" description="Disordered" evidence="2">
    <location>
        <begin position="1"/>
        <end position="26"/>
    </location>
</feature>
<dbReference type="InterPro" id="IPR016197">
    <property type="entry name" value="Chromo-like_dom_sf"/>
</dbReference>
<dbReference type="InterPro" id="IPR000953">
    <property type="entry name" value="Chromo/chromo_shadow_dom"/>
</dbReference>
<dbReference type="InterPro" id="IPR023780">
    <property type="entry name" value="Chromo_domain"/>
</dbReference>
<comment type="subunit">
    <text evidence="1">Component of the NuA4 histone acetyltransferase complex.</text>
</comment>
<dbReference type="SUPFAM" id="SSF54160">
    <property type="entry name" value="Chromo domain-like"/>
    <property type="match status" value="1"/>
</dbReference>
<evidence type="ECO:0000313" key="4">
    <source>
        <dbReference type="EMBL" id="OJD11390.1"/>
    </source>
</evidence>